<evidence type="ECO:0000313" key="3">
    <source>
        <dbReference type="WBParaSite" id="nRc.2.0.1.t03027-RA"/>
    </source>
</evidence>
<dbReference type="Pfam" id="PF00583">
    <property type="entry name" value="Acetyltransf_1"/>
    <property type="match status" value="1"/>
</dbReference>
<dbReference type="Pfam" id="PF18014">
    <property type="entry name" value="Acetyltransf_18"/>
    <property type="match status" value="1"/>
</dbReference>
<protein>
    <submittedName>
        <fullName evidence="3">N-acetyltransferase domain-containing protein</fullName>
    </submittedName>
</protein>
<dbReference type="PANTHER" id="PTHR47237:SF1">
    <property type="entry name" value="SLL0310 PROTEIN"/>
    <property type="match status" value="1"/>
</dbReference>
<dbReference type="WBParaSite" id="nRc.2.0.1.t03027-RA">
    <property type="protein sequence ID" value="nRc.2.0.1.t03027-RA"/>
    <property type="gene ID" value="nRc.2.0.1.g03027"/>
</dbReference>
<dbReference type="Gene3D" id="3.40.630.90">
    <property type="match status" value="1"/>
</dbReference>
<dbReference type="Proteomes" id="UP000887565">
    <property type="component" value="Unplaced"/>
</dbReference>
<keyword evidence="2" id="KW-1185">Reference proteome</keyword>
<dbReference type="InterPro" id="IPR000182">
    <property type="entry name" value="GNAT_dom"/>
</dbReference>
<dbReference type="CDD" id="cd04301">
    <property type="entry name" value="NAT_SF"/>
    <property type="match status" value="1"/>
</dbReference>
<dbReference type="PANTHER" id="PTHR47237">
    <property type="entry name" value="SLL0310 PROTEIN"/>
    <property type="match status" value="1"/>
</dbReference>
<evidence type="ECO:0000313" key="2">
    <source>
        <dbReference type="Proteomes" id="UP000887565"/>
    </source>
</evidence>
<dbReference type="Gene3D" id="3.40.630.30">
    <property type="match status" value="1"/>
</dbReference>
<organism evidence="2 3">
    <name type="scientific">Romanomermis culicivorax</name>
    <name type="common">Nematode worm</name>
    <dbReference type="NCBI Taxonomy" id="13658"/>
    <lineage>
        <taxon>Eukaryota</taxon>
        <taxon>Metazoa</taxon>
        <taxon>Ecdysozoa</taxon>
        <taxon>Nematoda</taxon>
        <taxon>Enoplea</taxon>
        <taxon>Dorylaimia</taxon>
        <taxon>Mermithida</taxon>
        <taxon>Mermithoidea</taxon>
        <taxon>Mermithidae</taxon>
        <taxon>Romanomermis</taxon>
    </lineage>
</organism>
<dbReference type="GO" id="GO:0016747">
    <property type="term" value="F:acyltransferase activity, transferring groups other than amino-acyl groups"/>
    <property type="evidence" value="ECO:0007669"/>
    <property type="project" value="InterPro"/>
</dbReference>
<dbReference type="InterPro" id="IPR041496">
    <property type="entry name" value="YitH/HolE_GNAT"/>
</dbReference>
<dbReference type="SUPFAM" id="SSF55729">
    <property type="entry name" value="Acyl-CoA N-acyltransferases (Nat)"/>
    <property type="match status" value="1"/>
</dbReference>
<dbReference type="OMA" id="HIWNMER"/>
<accession>A0A915HNU7</accession>
<proteinExistence type="predicted"/>
<reference evidence="3" key="1">
    <citation type="submission" date="2022-11" db="UniProtKB">
        <authorList>
            <consortium name="WormBaseParasite"/>
        </authorList>
    </citation>
    <scope>IDENTIFICATION</scope>
</reference>
<dbReference type="InterPro" id="IPR052729">
    <property type="entry name" value="Acyl/Acetyltrans_Enzymes"/>
</dbReference>
<sequence length="446" mass="51615">MIYPATEKKKQVIHDIDWEYQIEINKQAELKKKKSSTMPTQPAIPPKFQMKLALIIARTILPLDEEKGRTAIAKEQNIADTSYTLSCDQKSSIIHEIMSNLNNQNATYNNWPVAKKKLILVRKADDSDFEKLIQWTNNPVDDWALTLADFQVWRKSFAERASFLAAVDQKTLQTVGFCAGVKHGRDMGFIGMYYVLGEYRGCGVGNLLWKNVTEYLRGRNLCLASVPSMIAKYRDRNSFKCSENQRIKIACGLPKNFHHIWNMERSFDSTNHQNEDDDRIFKIAKIDEKTINEIFKYDFSVCGVERKAWCRNWLMNHRHGRSLVAVEKSSQRSNENEKKKAGPKIFGFGQIREVGRDVLKIGPLYADDVDVARQLLINLLAQFPDVDRKDVHTSFAANDQKTEKILNELGFEILSDYFEILMYTKRDVNFDRTKMFFFADSEVNFV</sequence>
<evidence type="ECO:0000259" key="1">
    <source>
        <dbReference type="PROSITE" id="PS51186"/>
    </source>
</evidence>
<feature type="domain" description="N-acetyltransferase" evidence="1">
    <location>
        <begin position="119"/>
        <end position="268"/>
    </location>
</feature>
<name>A0A915HNU7_ROMCU</name>
<dbReference type="InterPro" id="IPR016181">
    <property type="entry name" value="Acyl_CoA_acyltransferase"/>
</dbReference>
<dbReference type="PROSITE" id="PS51186">
    <property type="entry name" value="GNAT"/>
    <property type="match status" value="1"/>
</dbReference>
<dbReference type="AlphaFoldDB" id="A0A915HNU7"/>